<gene>
    <name evidence="2" type="ORF">PHLGIDRAFT_355938</name>
</gene>
<organism evidence="2 3">
    <name type="scientific">Phlebiopsis gigantea (strain 11061_1 CR5-6)</name>
    <name type="common">White-rot fungus</name>
    <name type="synonym">Peniophora gigantea</name>
    <dbReference type="NCBI Taxonomy" id="745531"/>
    <lineage>
        <taxon>Eukaryota</taxon>
        <taxon>Fungi</taxon>
        <taxon>Dikarya</taxon>
        <taxon>Basidiomycota</taxon>
        <taxon>Agaricomycotina</taxon>
        <taxon>Agaricomycetes</taxon>
        <taxon>Polyporales</taxon>
        <taxon>Phanerochaetaceae</taxon>
        <taxon>Phlebiopsis</taxon>
    </lineage>
</organism>
<name>A0A0C3NAD2_PHLG1</name>
<dbReference type="HOGENOM" id="CLU_1315814_0_0_1"/>
<protein>
    <submittedName>
        <fullName evidence="2">Uncharacterized protein</fullName>
    </submittedName>
</protein>
<reference evidence="2 3" key="1">
    <citation type="journal article" date="2014" name="PLoS Genet.">
        <title>Analysis of the Phlebiopsis gigantea genome, transcriptome and secretome provides insight into its pioneer colonization strategies of wood.</title>
        <authorList>
            <person name="Hori C."/>
            <person name="Ishida T."/>
            <person name="Igarashi K."/>
            <person name="Samejima M."/>
            <person name="Suzuki H."/>
            <person name="Master E."/>
            <person name="Ferreira P."/>
            <person name="Ruiz-Duenas F.J."/>
            <person name="Held B."/>
            <person name="Canessa P."/>
            <person name="Larrondo L.F."/>
            <person name="Schmoll M."/>
            <person name="Druzhinina I.S."/>
            <person name="Kubicek C.P."/>
            <person name="Gaskell J.A."/>
            <person name="Kersten P."/>
            <person name="St John F."/>
            <person name="Glasner J."/>
            <person name="Sabat G."/>
            <person name="Splinter BonDurant S."/>
            <person name="Syed K."/>
            <person name="Yadav J."/>
            <person name="Mgbeahuruike A.C."/>
            <person name="Kovalchuk A."/>
            <person name="Asiegbu F.O."/>
            <person name="Lackner G."/>
            <person name="Hoffmeister D."/>
            <person name="Rencoret J."/>
            <person name="Gutierrez A."/>
            <person name="Sun H."/>
            <person name="Lindquist E."/>
            <person name="Barry K."/>
            <person name="Riley R."/>
            <person name="Grigoriev I.V."/>
            <person name="Henrissat B."/>
            <person name="Kues U."/>
            <person name="Berka R.M."/>
            <person name="Martinez A.T."/>
            <person name="Covert S.F."/>
            <person name="Blanchette R.A."/>
            <person name="Cullen D."/>
        </authorList>
    </citation>
    <scope>NUCLEOTIDE SEQUENCE [LARGE SCALE GENOMIC DNA]</scope>
    <source>
        <strain evidence="2 3">11061_1 CR5-6</strain>
    </source>
</reference>
<dbReference type="EMBL" id="KN840789">
    <property type="protein sequence ID" value="KIP01444.1"/>
    <property type="molecule type" value="Genomic_DNA"/>
</dbReference>
<feature type="region of interest" description="Disordered" evidence="1">
    <location>
        <begin position="174"/>
        <end position="209"/>
    </location>
</feature>
<feature type="compositionally biased region" description="Basic residues" evidence="1">
    <location>
        <begin position="188"/>
        <end position="209"/>
    </location>
</feature>
<accession>A0A0C3NAD2</accession>
<evidence type="ECO:0000313" key="2">
    <source>
        <dbReference type="EMBL" id="KIP01444.1"/>
    </source>
</evidence>
<sequence length="209" mass="23230">MRPLAPESLTPVRPSRERCDVVDARQPRPIARRCRRTWQRGRTRALRSPSLTRHLRCPRRRAWLTAFPRERSAQNLGTQGERCGRARARFDEREEESLDPHEPTAVGMHAFATFVLRDTAALVALAGGALSTPPCCIFLTSVAVGAPLGRTACPLNPSATLPFTRHLRCPRAAAAAPGLSGTPSSPPRARRRRSSHAFGRRRRRGGWLH</sequence>
<keyword evidence="3" id="KW-1185">Reference proteome</keyword>
<evidence type="ECO:0000313" key="3">
    <source>
        <dbReference type="Proteomes" id="UP000053257"/>
    </source>
</evidence>
<dbReference type="Proteomes" id="UP000053257">
    <property type="component" value="Unassembled WGS sequence"/>
</dbReference>
<evidence type="ECO:0000256" key="1">
    <source>
        <dbReference type="SAM" id="MobiDB-lite"/>
    </source>
</evidence>
<proteinExistence type="predicted"/>
<dbReference type="AlphaFoldDB" id="A0A0C3NAD2"/>